<organism evidence="2">
    <name type="scientific">Hordeum vulgare subsp. vulgare</name>
    <name type="common">Domesticated barley</name>
    <dbReference type="NCBI Taxonomy" id="112509"/>
    <lineage>
        <taxon>Eukaryota</taxon>
        <taxon>Viridiplantae</taxon>
        <taxon>Streptophyta</taxon>
        <taxon>Embryophyta</taxon>
        <taxon>Tracheophyta</taxon>
        <taxon>Spermatophyta</taxon>
        <taxon>Magnoliopsida</taxon>
        <taxon>Liliopsida</taxon>
        <taxon>Poales</taxon>
        <taxon>Poaceae</taxon>
        <taxon>BOP clade</taxon>
        <taxon>Pooideae</taxon>
        <taxon>Triticodae</taxon>
        <taxon>Triticeae</taxon>
        <taxon>Hordeinae</taxon>
        <taxon>Hordeum</taxon>
    </lineage>
</organism>
<evidence type="ECO:0000313" key="2">
    <source>
        <dbReference type="EMBL" id="BAK03322.1"/>
    </source>
</evidence>
<accession>F2E7K0</accession>
<feature type="region of interest" description="Disordered" evidence="1">
    <location>
        <begin position="1"/>
        <end position="21"/>
    </location>
</feature>
<dbReference type="AlphaFoldDB" id="F2E7K0"/>
<proteinExistence type="evidence at transcript level"/>
<sequence length="99" mass="11882">MHKKIENMNNSKEKPKSLKASSQNFLGRILYSKTSNTQNSNFSRCKNKRKFMKMHKDDLMHTTQSRIEKFLAFKYLLVFYLPKKLLKSSSNKYHNYQQL</sequence>
<feature type="compositionally biased region" description="Basic and acidic residues" evidence="1">
    <location>
        <begin position="1"/>
        <end position="16"/>
    </location>
</feature>
<dbReference type="EMBL" id="AK372124">
    <property type="protein sequence ID" value="BAK03322.1"/>
    <property type="molecule type" value="mRNA"/>
</dbReference>
<reference evidence="2" key="1">
    <citation type="journal article" date="2011" name="Plant Physiol.">
        <title>Comprehensive sequence analysis of 24,783 barley full-length cDNAs derived from 12 clone libraries.</title>
        <authorList>
            <person name="Matsumoto T."/>
            <person name="Tanaka T."/>
            <person name="Sakai H."/>
            <person name="Amano N."/>
            <person name="Kanamori H."/>
            <person name="Kurita K."/>
            <person name="Kikuta A."/>
            <person name="Kamiya K."/>
            <person name="Yamamoto M."/>
            <person name="Ikawa H."/>
            <person name="Fujii N."/>
            <person name="Hori K."/>
            <person name="Itoh T."/>
            <person name="Sato K."/>
        </authorList>
    </citation>
    <scope>NUCLEOTIDE SEQUENCE</scope>
    <source>
        <tissue evidence="2">Shoot and root</tissue>
    </source>
</reference>
<evidence type="ECO:0000256" key="1">
    <source>
        <dbReference type="SAM" id="MobiDB-lite"/>
    </source>
</evidence>
<protein>
    <submittedName>
        <fullName evidence="2">Predicted protein</fullName>
    </submittedName>
</protein>
<name>F2E7K0_HORVV</name>